<accession>A0ABS1CKR6</accession>
<dbReference type="Pfam" id="PF00989">
    <property type="entry name" value="PAS"/>
    <property type="match status" value="1"/>
</dbReference>
<dbReference type="PROSITE" id="PS00675">
    <property type="entry name" value="SIGMA54_INTERACT_1"/>
    <property type="match status" value="1"/>
</dbReference>
<evidence type="ECO:0000259" key="8">
    <source>
        <dbReference type="PROSITE" id="PS50045"/>
    </source>
</evidence>
<dbReference type="SUPFAM" id="SSF52540">
    <property type="entry name" value="P-loop containing nucleoside triphosphate hydrolases"/>
    <property type="match status" value="1"/>
</dbReference>
<proteinExistence type="predicted"/>
<dbReference type="SUPFAM" id="SSF55785">
    <property type="entry name" value="PYP-like sensor domain (PAS domain)"/>
    <property type="match status" value="2"/>
</dbReference>
<dbReference type="InterPro" id="IPR002078">
    <property type="entry name" value="Sigma_54_int"/>
</dbReference>
<evidence type="ECO:0000256" key="6">
    <source>
        <dbReference type="SAM" id="Coils"/>
    </source>
</evidence>
<protein>
    <submittedName>
        <fullName evidence="11">Histidine kinase</fullName>
    </submittedName>
</protein>
<keyword evidence="11" id="KW-0418">Kinase</keyword>
<dbReference type="RefSeq" id="WP_200239234.1">
    <property type="nucleotide sequence ID" value="NZ_NRRV01000038.1"/>
</dbReference>
<dbReference type="PANTHER" id="PTHR32071:SF117">
    <property type="entry name" value="PTS-DEPENDENT DIHYDROXYACETONE KINASE OPERON REGULATORY PROTEIN-RELATED"/>
    <property type="match status" value="1"/>
</dbReference>
<dbReference type="Proteomes" id="UP000748752">
    <property type="component" value="Unassembled WGS sequence"/>
</dbReference>
<dbReference type="Pfam" id="PF02954">
    <property type="entry name" value="HTH_8"/>
    <property type="match status" value="1"/>
</dbReference>
<dbReference type="InterPro" id="IPR003593">
    <property type="entry name" value="AAA+_ATPase"/>
</dbReference>
<dbReference type="CDD" id="cd00130">
    <property type="entry name" value="PAS"/>
    <property type="match status" value="2"/>
</dbReference>
<organism evidence="11 12">
    <name type="scientific">Thiohalocapsa halophila</name>
    <dbReference type="NCBI Taxonomy" id="69359"/>
    <lineage>
        <taxon>Bacteria</taxon>
        <taxon>Pseudomonadati</taxon>
        <taxon>Pseudomonadota</taxon>
        <taxon>Gammaproteobacteria</taxon>
        <taxon>Chromatiales</taxon>
        <taxon>Chromatiaceae</taxon>
        <taxon>Thiohalocapsa</taxon>
    </lineage>
</organism>
<evidence type="ECO:0000259" key="9">
    <source>
        <dbReference type="PROSITE" id="PS50112"/>
    </source>
</evidence>
<evidence type="ECO:0000256" key="3">
    <source>
        <dbReference type="ARBA" id="ARBA00023015"/>
    </source>
</evidence>
<dbReference type="PROSITE" id="PS50112">
    <property type="entry name" value="PAS"/>
    <property type="match status" value="1"/>
</dbReference>
<evidence type="ECO:0000259" key="10">
    <source>
        <dbReference type="PROSITE" id="PS50113"/>
    </source>
</evidence>
<dbReference type="SMART" id="SM00091">
    <property type="entry name" value="PAS"/>
    <property type="match status" value="2"/>
</dbReference>
<feature type="domain" description="PAS" evidence="9">
    <location>
        <begin position="175"/>
        <end position="250"/>
    </location>
</feature>
<keyword evidence="5" id="KW-0804">Transcription</keyword>
<dbReference type="Pfam" id="PF13426">
    <property type="entry name" value="PAS_9"/>
    <property type="match status" value="1"/>
</dbReference>
<dbReference type="SMART" id="SM00382">
    <property type="entry name" value="AAA"/>
    <property type="match status" value="1"/>
</dbReference>
<keyword evidence="12" id="KW-1185">Reference proteome</keyword>
<dbReference type="SMART" id="SM00086">
    <property type="entry name" value="PAC"/>
    <property type="match status" value="1"/>
</dbReference>
<evidence type="ECO:0000313" key="12">
    <source>
        <dbReference type="Proteomes" id="UP000748752"/>
    </source>
</evidence>
<comment type="caution">
    <text evidence="11">The sequence shown here is derived from an EMBL/GenBank/DDBJ whole genome shotgun (WGS) entry which is preliminary data.</text>
</comment>
<evidence type="ECO:0000256" key="5">
    <source>
        <dbReference type="ARBA" id="ARBA00023163"/>
    </source>
</evidence>
<dbReference type="InterPro" id="IPR013767">
    <property type="entry name" value="PAS_fold"/>
</dbReference>
<dbReference type="InterPro" id="IPR002197">
    <property type="entry name" value="HTH_Fis"/>
</dbReference>
<dbReference type="PRINTS" id="PR01590">
    <property type="entry name" value="HTHFIS"/>
</dbReference>
<feature type="region of interest" description="Disordered" evidence="7">
    <location>
        <begin position="580"/>
        <end position="608"/>
    </location>
</feature>
<dbReference type="InterPro" id="IPR000014">
    <property type="entry name" value="PAS"/>
</dbReference>
<dbReference type="InterPro" id="IPR025662">
    <property type="entry name" value="Sigma_54_int_dom_ATP-bd_1"/>
</dbReference>
<evidence type="ECO:0000256" key="4">
    <source>
        <dbReference type="ARBA" id="ARBA00023125"/>
    </source>
</evidence>
<gene>
    <name evidence="11" type="ORF">CKO31_15140</name>
</gene>
<evidence type="ECO:0000256" key="2">
    <source>
        <dbReference type="ARBA" id="ARBA00022840"/>
    </source>
</evidence>
<dbReference type="InterPro" id="IPR000700">
    <property type="entry name" value="PAS-assoc_C"/>
</dbReference>
<feature type="domain" description="Sigma-54 factor interaction" evidence="8">
    <location>
        <begin position="337"/>
        <end position="566"/>
    </location>
</feature>
<dbReference type="Gene3D" id="1.10.8.60">
    <property type="match status" value="1"/>
</dbReference>
<dbReference type="PROSITE" id="PS50113">
    <property type="entry name" value="PAC"/>
    <property type="match status" value="1"/>
</dbReference>
<name>A0ABS1CKR6_9GAMM</name>
<dbReference type="PANTHER" id="PTHR32071">
    <property type="entry name" value="TRANSCRIPTIONAL REGULATORY PROTEIN"/>
    <property type="match status" value="1"/>
</dbReference>
<dbReference type="EMBL" id="NRRV01000038">
    <property type="protein sequence ID" value="MBK1632049.1"/>
    <property type="molecule type" value="Genomic_DNA"/>
</dbReference>
<dbReference type="Gene3D" id="1.10.10.60">
    <property type="entry name" value="Homeodomain-like"/>
    <property type="match status" value="1"/>
</dbReference>
<dbReference type="Gene3D" id="3.40.50.300">
    <property type="entry name" value="P-loop containing nucleotide triphosphate hydrolases"/>
    <property type="match status" value="1"/>
</dbReference>
<dbReference type="PROSITE" id="PS00676">
    <property type="entry name" value="SIGMA54_INTERACT_2"/>
    <property type="match status" value="1"/>
</dbReference>
<sequence length="662" mass="72249">MTPPSDPARVIPLPAEAASPASAPALSPEGFRALFELHPDAQLLWDPLADRMVEVNAQACALLQRSRPELLALAPSALHSGERGALVVFTEAVLERGECWTDGLSTELPDGSRLALEYNARRVVLDGAAEERALVLVTARDLTTVRRRELHSDAGAYLRSGLSEWRRVERLFADIESDNQLILRAAGEGIYGVDGNGITTFVNPAAARMLGFAAEELVGRGMHAAIHHSHPDGSGYAAEQCPIYGAFREGAVHRRDDEVFWRKDGSSFPVEYTSTPVVDRGRIIGAVIVFRDISDRRDAEARLHAAMAELEQLKHRLELENHYLQQELKEETNYREIVGRSRAVREVVRKIELVAPTQAPVLITGESGTGKELIARAIHGAGSRGDRPLIRVNCAAVPADLFESEFFGHVRGAFTGAVADRVGRFELADEGTLFLDELGEIPLELQGKLLRVLQEGQFERVGDTRTRSVDVRVVAATNRRLEEEVAAGRFREDLFYRLNVFPIESVPLRERPEDIPLLAAHFLGKVSRRHGRDGLQLSRADVERLQAYHWPGNVRELENLIERALIVSTGNKLAIDLPAGGAAAERPPPQPAPASTAAGPPSTEAERRAQERAMIVAALDASGGKIFGAGGAAERLGLKPTTLASRIKRLGIEKPPKRTAGS</sequence>
<dbReference type="Pfam" id="PF25601">
    <property type="entry name" value="AAA_lid_14"/>
    <property type="match status" value="1"/>
</dbReference>
<dbReference type="Gene3D" id="3.30.450.20">
    <property type="entry name" value="PAS domain"/>
    <property type="match status" value="2"/>
</dbReference>
<keyword evidence="2" id="KW-0067">ATP-binding</keyword>
<keyword evidence="4" id="KW-0238">DNA-binding</keyword>
<dbReference type="PROSITE" id="PS00688">
    <property type="entry name" value="SIGMA54_INTERACT_3"/>
    <property type="match status" value="1"/>
</dbReference>
<dbReference type="CDD" id="cd00009">
    <property type="entry name" value="AAA"/>
    <property type="match status" value="1"/>
</dbReference>
<evidence type="ECO:0000256" key="1">
    <source>
        <dbReference type="ARBA" id="ARBA00022741"/>
    </source>
</evidence>
<dbReference type="InterPro" id="IPR025943">
    <property type="entry name" value="Sigma_54_int_dom_ATP-bd_2"/>
</dbReference>
<dbReference type="InterPro" id="IPR025944">
    <property type="entry name" value="Sigma_54_int_dom_CS"/>
</dbReference>
<reference evidence="11 12" key="1">
    <citation type="journal article" date="2020" name="Microorganisms">
        <title>Osmotic Adaptation and Compatible Solute Biosynthesis of Phototrophic Bacteria as Revealed from Genome Analyses.</title>
        <authorList>
            <person name="Imhoff J.F."/>
            <person name="Rahn T."/>
            <person name="Kunzel S."/>
            <person name="Keller A."/>
            <person name="Neulinger S.C."/>
        </authorList>
    </citation>
    <scope>NUCLEOTIDE SEQUENCE [LARGE SCALE GENOMIC DNA]</scope>
    <source>
        <strain evidence="11 12">DSM 6210</strain>
    </source>
</reference>
<keyword evidence="6" id="KW-0175">Coiled coil</keyword>
<keyword evidence="11" id="KW-0808">Transferase</keyword>
<dbReference type="Pfam" id="PF00158">
    <property type="entry name" value="Sigma54_activat"/>
    <property type="match status" value="1"/>
</dbReference>
<dbReference type="NCBIfam" id="TIGR00229">
    <property type="entry name" value="sensory_box"/>
    <property type="match status" value="1"/>
</dbReference>
<dbReference type="InterPro" id="IPR035965">
    <property type="entry name" value="PAS-like_dom_sf"/>
</dbReference>
<dbReference type="InterPro" id="IPR001610">
    <property type="entry name" value="PAC"/>
</dbReference>
<feature type="coiled-coil region" evidence="6">
    <location>
        <begin position="296"/>
        <end position="327"/>
    </location>
</feature>
<dbReference type="InterPro" id="IPR058031">
    <property type="entry name" value="AAA_lid_NorR"/>
</dbReference>
<keyword evidence="3" id="KW-0805">Transcription regulation</keyword>
<feature type="domain" description="PAC" evidence="10">
    <location>
        <begin position="254"/>
        <end position="305"/>
    </location>
</feature>
<dbReference type="PROSITE" id="PS50045">
    <property type="entry name" value="SIGMA54_INTERACT_4"/>
    <property type="match status" value="1"/>
</dbReference>
<keyword evidence="1" id="KW-0547">Nucleotide-binding</keyword>
<feature type="compositionally biased region" description="Low complexity" evidence="7">
    <location>
        <begin position="593"/>
        <end position="603"/>
    </location>
</feature>
<dbReference type="InterPro" id="IPR027417">
    <property type="entry name" value="P-loop_NTPase"/>
</dbReference>
<evidence type="ECO:0000313" key="11">
    <source>
        <dbReference type="EMBL" id="MBK1632049.1"/>
    </source>
</evidence>
<evidence type="ECO:0000256" key="7">
    <source>
        <dbReference type="SAM" id="MobiDB-lite"/>
    </source>
</evidence>
<dbReference type="GO" id="GO:0016301">
    <property type="term" value="F:kinase activity"/>
    <property type="evidence" value="ECO:0007669"/>
    <property type="project" value="UniProtKB-KW"/>
</dbReference>